<dbReference type="OrthoDB" id="2446218at2759"/>
<evidence type="ECO:0000313" key="2">
    <source>
        <dbReference type="EMBL" id="KAE8077422.1"/>
    </source>
</evidence>
<name>A0A5N6RES6_9ROSI</name>
<evidence type="ECO:0000256" key="1">
    <source>
        <dbReference type="SAM" id="MobiDB-lite"/>
    </source>
</evidence>
<organism evidence="2 3">
    <name type="scientific">Carpinus fangiana</name>
    <dbReference type="NCBI Taxonomy" id="176857"/>
    <lineage>
        <taxon>Eukaryota</taxon>
        <taxon>Viridiplantae</taxon>
        <taxon>Streptophyta</taxon>
        <taxon>Embryophyta</taxon>
        <taxon>Tracheophyta</taxon>
        <taxon>Spermatophyta</taxon>
        <taxon>Magnoliopsida</taxon>
        <taxon>eudicotyledons</taxon>
        <taxon>Gunneridae</taxon>
        <taxon>Pentapetalae</taxon>
        <taxon>rosids</taxon>
        <taxon>fabids</taxon>
        <taxon>Fagales</taxon>
        <taxon>Betulaceae</taxon>
        <taxon>Carpinus</taxon>
    </lineage>
</organism>
<accession>A0A5N6RES6</accession>
<dbReference type="EMBL" id="CM017326">
    <property type="protein sequence ID" value="KAE8077422.1"/>
    <property type="molecule type" value="Genomic_DNA"/>
</dbReference>
<evidence type="ECO:0000313" key="3">
    <source>
        <dbReference type="Proteomes" id="UP000327013"/>
    </source>
</evidence>
<dbReference type="Proteomes" id="UP000327013">
    <property type="component" value="Chromosome 6"/>
</dbReference>
<dbReference type="AlphaFoldDB" id="A0A5N6RES6"/>
<dbReference type="InterPro" id="IPR012340">
    <property type="entry name" value="NA-bd_OB-fold"/>
</dbReference>
<keyword evidence="3" id="KW-1185">Reference proteome</keyword>
<proteinExistence type="predicted"/>
<sequence>MTSAIGWYGPLIDLSNAALHVGDFVQLLVLVHRSTPVQYKLSNGGEVIRTDIQVGDNTRPFFSVSLWQKQMASMAVAGDILLLQNVKITKFGGTIEARTVQCSMLQCLIHPHESLFSKGVDDLIANCRVGITTKEKLGKVIGWVQQAGSTLCNIDLHTYQKKRHFSRNWKVVEERKSRDCVSLSEVSCLTNSCKAVFHASVGEIFLPFIQIALGDFEEEKMFLSRRLYRTGDDSLAEDLICTGCQLCGSPLNLEYRSMFEQNTIPLYCSKSSNRLHAVSLIYRPFMLYVWDESKYLPLLVKNKAAEVLFGNIKAERVYLCYKHRGQSHDWNPNPKDVQGSDSSYADNNLKWKENHRCDKKMNCYSIWLIFLNLLLQQGKNSPLKFEATVNASLDRENGSFIWRSACSLSQAVIPMIISSMVPVVPKNTRGARDFRFIPTGIASKAPATEKTHVPMGLWLKPNAYPAKLRYKFGVTRKGKLKSPNKKMKGIGGPLLCIGDLLSDLGESDGADPLHHHETPLSSSSSSISSPIDTPQAQPLDLTKLFQEDYDRLNEALSGTDHSWTALTLKLCSALENANKLVQSTNSNVRLLSEKVGVLEKIVKRGDSAIASAKAIHVCLNQKQGPFSGNENTR</sequence>
<dbReference type="Gene3D" id="2.40.50.140">
    <property type="entry name" value="Nucleic acid-binding proteins"/>
    <property type="match status" value="1"/>
</dbReference>
<reference evidence="2 3" key="1">
    <citation type="submission" date="2019-06" db="EMBL/GenBank/DDBJ databases">
        <title>A chromosomal-level reference genome of Carpinus fangiana (Coryloideae, Betulaceae).</title>
        <authorList>
            <person name="Yang X."/>
            <person name="Wang Z."/>
            <person name="Zhang L."/>
            <person name="Hao G."/>
            <person name="Liu J."/>
            <person name="Yang Y."/>
        </authorList>
    </citation>
    <scope>NUCLEOTIDE SEQUENCE [LARGE SCALE GENOMIC DNA]</scope>
    <source>
        <strain evidence="2">Cfa_2016G</strain>
        <tissue evidence="2">Leaf</tissue>
    </source>
</reference>
<gene>
    <name evidence="2" type="ORF">FH972_015987</name>
</gene>
<dbReference type="SUPFAM" id="SSF50249">
    <property type="entry name" value="Nucleic acid-binding proteins"/>
    <property type="match status" value="1"/>
</dbReference>
<dbReference type="PANTHER" id="PTHR38542">
    <property type="entry name" value="OS04G0450500 PROTEIN"/>
    <property type="match status" value="1"/>
</dbReference>
<dbReference type="PANTHER" id="PTHR38542:SF2">
    <property type="entry name" value="REPLICATION FACTOR A C-TERMINAL DOMAIN-CONTAINING PROTEIN"/>
    <property type="match status" value="1"/>
</dbReference>
<feature type="region of interest" description="Disordered" evidence="1">
    <location>
        <begin position="508"/>
        <end position="533"/>
    </location>
</feature>
<protein>
    <submittedName>
        <fullName evidence="2">Uncharacterized protein</fullName>
    </submittedName>
</protein>